<proteinExistence type="predicted"/>
<dbReference type="EMBL" id="VSRR010134839">
    <property type="protein sequence ID" value="MPD03140.1"/>
    <property type="molecule type" value="Genomic_DNA"/>
</dbReference>
<dbReference type="AlphaFoldDB" id="A0A5B7K7S8"/>
<name>A0A5B7K7S8_PORTR</name>
<accession>A0A5B7K7S8</accession>
<comment type="caution">
    <text evidence="1">The sequence shown here is derived from an EMBL/GenBank/DDBJ whole genome shotgun (WGS) entry which is preliminary data.</text>
</comment>
<evidence type="ECO:0000313" key="2">
    <source>
        <dbReference type="Proteomes" id="UP000324222"/>
    </source>
</evidence>
<dbReference type="Proteomes" id="UP000324222">
    <property type="component" value="Unassembled WGS sequence"/>
</dbReference>
<keyword evidence="2" id="KW-1185">Reference proteome</keyword>
<protein>
    <submittedName>
        <fullName evidence="1">Uncharacterized protein</fullName>
    </submittedName>
</protein>
<organism evidence="1 2">
    <name type="scientific">Portunus trituberculatus</name>
    <name type="common">Swimming crab</name>
    <name type="synonym">Neptunus trituberculatus</name>
    <dbReference type="NCBI Taxonomy" id="210409"/>
    <lineage>
        <taxon>Eukaryota</taxon>
        <taxon>Metazoa</taxon>
        <taxon>Ecdysozoa</taxon>
        <taxon>Arthropoda</taxon>
        <taxon>Crustacea</taxon>
        <taxon>Multicrustacea</taxon>
        <taxon>Malacostraca</taxon>
        <taxon>Eumalacostraca</taxon>
        <taxon>Eucarida</taxon>
        <taxon>Decapoda</taxon>
        <taxon>Pleocyemata</taxon>
        <taxon>Brachyura</taxon>
        <taxon>Eubrachyura</taxon>
        <taxon>Portunoidea</taxon>
        <taxon>Portunidae</taxon>
        <taxon>Portuninae</taxon>
        <taxon>Portunus</taxon>
    </lineage>
</organism>
<reference evidence="1 2" key="1">
    <citation type="submission" date="2019-05" db="EMBL/GenBank/DDBJ databases">
        <title>Another draft genome of Portunus trituberculatus and its Hox gene families provides insights of decapod evolution.</title>
        <authorList>
            <person name="Jeong J.-H."/>
            <person name="Song I."/>
            <person name="Kim S."/>
            <person name="Choi T."/>
            <person name="Kim D."/>
            <person name="Ryu S."/>
            <person name="Kim W."/>
        </authorList>
    </citation>
    <scope>NUCLEOTIDE SEQUENCE [LARGE SCALE GENOMIC DNA]</scope>
    <source>
        <tissue evidence="1">Muscle</tissue>
    </source>
</reference>
<gene>
    <name evidence="1" type="ORF">E2C01_098763</name>
</gene>
<evidence type="ECO:0000313" key="1">
    <source>
        <dbReference type="EMBL" id="MPD03140.1"/>
    </source>
</evidence>
<sequence>MEQRYWISKVWRSLSVYSYSRAQSQKLDPSLVDYKGIGPWREAVAALRARDITAADPGSLQGQ</sequence>